<sequence>MDPPSIASIVAQTTGICVASIKSLYDLQAKFKDAPTVVTAIISESSVISASLAQLQSLLFQRPGLARQQQWGASRTDTDLPAVLDQALTGCMLVFSCLEAEIQRITGAPGRSPEAAALRRWRPRLRLMWSESQLNDLLTSIRGQQTAMTLLIQVLQMNTLHDINDTLQRTGDALRRSADITQSLRERNPTCSLKVAESIYRRGGADADHPLPLPAGELLDAASVVAPSELEFDFDDVVINSLAYRKLVHAQVTKKTQTATATAAPPDGPTTTTTTSTTAQGTTSPTDLTDAGTLGQADTVEEPQQGVSPTTRQALQRALRRASAATQLDIAQDFEGAIRAYAVACAMLQQISSSCTTEENRRSLAVIVSLSPSRFPTLGATFPDAYIHARVPLRRCVLTWWWWWLAPLCSTQLIETESWSLTSN</sequence>
<gene>
    <name evidence="2" type="ORF">N658DRAFT_491374</name>
</gene>
<evidence type="ECO:0000313" key="2">
    <source>
        <dbReference type="EMBL" id="KAK4106750.1"/>
    </source>
</evidence>
<dbReference type="SUPFAM" id="SSF116846">
    <property type="entry name" value="MIT domain"/>
    <property type="match status" value="1"/>
</dbReference>
<dbReference type="InterPro" id="IPR036181">
    <property type="entry name" value="MIT_dom_sf"/>
</dbReference>
<dbReference type="Proteomes" id="UP001305647">
    <property type="component" value="Unassembled WGS sequence"/>
</dbReference>
<comment type="caution">
    <text evidence="2">The sequence shown here is derived from an EMBL/GenBank/DDBJ whole genome shotgun (WGS) entry which is preliminary data.</text>
</comment>
<evidence type="ECO:0000256" key="1">
    <source>
        <dbReference type="SAM" id="MobiDB-lite"/>
    </source>
</evidence>
<dbReference type="EMBL" id="MU863624">
    <property type="protein sequence ID" value="KAK4106750.1"/>
    <property type="molecule type" value="Genomic_DNA"/>
</dbReference>
<protein>
    <recommendedName>
        <fullName evidence="4">Fungal N-terminal domain-containing protein</fullName>
    </recommendedName>
</protein>
<evidence type="ECO:0008006" key="4">
    <source>
        <dbReference type="Google" id="ProtNLM"/>
    </source>
</evidence>
<organism evidence="2 3">
    <name type="scientific">Parathielavia hyrcaniae</name>
    <dbReference type="NCBI Taxonomy" id="113614"/>
    <lineage>
        <taxon>Eukaryota</taxon>
        <taxon>Fungi</taxon>
        <taxon>Dikarya</taxon>
        <taxon>Ascomycota</taxon>
        <taxon>Pezizomycotina</taxon>
        <taxon>Sordariomycetes</taxon>
        <taxon>Sordariomycetidae</taxon>
        <taxon>Sordariales</taxon>
        <taxon>Chaetomiaceae</taxon>
        <taxon>Parathielavia</taxon>
    </lineage>
</organism>
<accession>A0AAN6T698</accession>
<reference evidence="2" key="1">
    <citation type="journal article" date="2023" name="Mol. Phylogenet. Evol.">
        <title>Genome-scale phylogeny and comparative genomics of the fungal order Sordariales.</title>
        <authorList>
            <person name="Hensen N."/>
            <person name="Bonometti L."/>
            <person name="Westerberg I."/>
            <person name="Brannstrom I.O."/>
            <person name="Guillou S."/>
            <person name="Cros-Aarteil S."/>
            <person name="Calhoun S."/>
            <person name="Haridas S."/>
            <person name="Kuo A."/>
            <person name="Mondo S."/>
            <person name="Pangilinan J."/>
            <person name="Riley R."/>
            <person name="LaButti K."/>
            <person name="Andreopoulos B."/>
            <person name="Lipzen A."/>
            <person name="Chen C."/>
            <person name="Yan M."/>
            <person name="Daum C."/>
            <person name="Ng V."/>
            <person name="Clum A."/>
            <person name="Steindorff A."/>
            <person name="Ohm R.A."/>
            <person name="Martin F."/>
            <person name="Silar P."/>
            <person name="Natvig D.O."/>
            <person name="Lalanne C."/>
            <person name="Gautier V."/>
            <person name="Ament-Velasquez S.L."/>
            <person name="Kruys A."/>
            <person name="Hutchinson M.I."/>
            <person name="Powell A.J."/>
            <person name="Barry K."/>
            <person name="Miller A.N."/>
            <person name="Grigoriev I.V."/>
            <person name="Debuchy R."/>
            <person name="Gladieux P."/>
            <person name="Hiltunen Thoren M."/>
            <person name="Johannesson H."/>
        </authorList>
    </citation>
    <scope>NUCLEOTIDE SEQUENCE</scope>
    <source>
        <strain evidence="2">CBS 757.83</strain>
    </source>
</reference>
<reference evidence="2" key="2">
    <citation type="submission" date="2023-05" db="EMBL/GenBank/DDBJ databases">
        <authorList>
            <consortium name="Lawrence Berkeley National Laboratory"/>
            <person name="Steindorff A."/>
            <person name="Hensen N."/>
            <person name="Bonometti L."/>
            <person name="Westerberg I."/>
            <person name="Brannstrom I.O."/>
            <person name="Guillou S."/>
            <person name="Cros-Aarteil S."/>
            <person name="Calhoun S."/>
            <person name="Haridas S."/>
            <person name="Kuo A."/>
            <person name="Mondo S."/>
            <person name="Pangilinan J."/>
            <person name="Riley R."/>
            <person name="Labutti K."/>
            <person name="Andreopoulos B."/>
            <person name="Lipzen A."/>
            <person name="Chen C."/>
            <person name="Yanf M."/>
            <person name="Daum C."/>
            <person name="Ng V."/>
            <person name="Clum A."/>
            <person name="Ohm R."/>
            <person name="Martin F."/>
            <person name="Silar P."/>
            <person name="Natvig D."/>
            <person name="Lalanne C."/>
            <person name="Gautier V."/>
            <person name="Ament-Velasquez S.L."/>
            <person name="Kruys A."/>
            <person name="Hutchinson M.I."/>
            <person name="Powell A.J."/>
            <person name="Barry K."/>
            <person name="Miller A.N."/>
            <person name="Grigoriev I.V."/>
            <person name="Debuchy R."/>
            <person name="Gladieux P."/>
            <person name="Thoren M.H."/>
            <person name="Johannesson H."/>
        </authorList>
    </citation>
    <scope>NUCLEOTIDE SEQUENCE</scope>
    <source>
        <strain evidence="2">CBS 757.83</strain>
    </source>
</reference>
<name>A0AAN6T698_9PEZI</name>
<feature type="compositionally biased region" description="Low complexity" evidence="1">
    <location>
        <begin position="255"/>
        <end position="287"/>
    </location>
</feature>
<evidence type="ECO:0000313" key="3">
    <source>
        <dbReference type="Proteomes" id="UP001305647"/>
    </source>
</evidence>
<feature type="region of interest" description="Disordered" evidence="1">
    <location>
        <begin position="255"/>
        <end position="293"/>
    </location>
</feature>
<dbReference type="Gene3D" id="1.20.58.80">
    <property type="entry name" value="Phosphotransferase system, lactose/cellobiose-type IIA subunit"/>
    <property type="match status" value="1"/>
</dbReference>
<dbReference type="AlphaFoldDB" id="A0AAN6T698"/>
<proteinExistence type="predicted"/>
<keyword evidence="3" id="KW-1185">Reference proteome</keyword>